<organism evidence="1 2">
    <name type="scientific">Tuber melanosporum (strain Mel28)</name>
    <name type="common">Perigord black truffle</name>
    <dbReference type="NCBI Taxonomy" id="656061"/>
    <lineage>
        <taxon>Eukaryota</taxon>
        <taxon>Fungi</taxon>
        <taxon>Dikarya</taxon>
        <taxon>Ascomycota</taxon>
        <taxon>Pezizomycotina</taxon>
        <taxon>Pezizomycetes</taxon>
        <taxon>Pezizales</taxon>
        <taxon>Tuberaceae</taxon>
        <taxon>Tuber</taxon>
    </lineage>
</organism>
<reference evidence="1 2" key="1">
    <citation type="journal article" date="2010" name="Nature">
        <title>Perigord black truffle genome uncovers evolutionary origins and mechanisms of symbiosis.</title>
        <authorList>
            <person name="Martin F."/>
            <person name="Kohler A."/>
            <person name="Murat C."/>
            <person name="Balestrini R."/>
            <person name="Coutinho P.M."/>
            <person name="Jaillon O."/>
            <person name="Montanini B."/>
            <person name="Morin E."/>
            <person name="Noel B."/>
            <person name="Percudani R."/>
            <person name="Porcel B."/>
            <person name="Rubini A."/>
            <person name="Amicucci A."/>
            <person name="Amselem J."/>
            <person name="Anthouard V."/>
            <person name="Arcioni S."/>
            <person name="Artiguenave F."/>
            <person name="Aury J.M."/>
            <person name="Ballario P."/>
            <person name="Bolchi A."/>
            <person name="Brenna A."/>
            <person name="Brun A."/>
            <person name="Buee M."/>
            <person name="Cantarel B."/>
            <person name="Chevalier G."/>
            <person name="Couloux A."/>
            <person name="Da Silva C."/>
            <person name="Denoeud F."/>
            <person name="Duplessis S."/>
            <person name="Ghignone S."/>
            <person name="Hilselberger B."/>
            <person name="Iotti M."/>
            <person name="Marcais B."/>
            <person name="Mello A."/>
            <person name="Miranda M."/>
            <person name="Pacioni G."/>
            <person name="Quesneville H."/>
            <person name="Riccioni C."/>
            <person name="Ruotolo R."/>
            <person name="Splivallo R."/>
            <person name="Stocchi V."/>
            <person name="Tisserant E."/>
            <person name="Viscomi A.R."/>
            <person name="Zambonelli A."/>
            <person name="Zampieri E."/>
            <person name="Henrissat B."/>
            <person name="Lebrun M.H."/>
            <person name="Paolocci F."/>
            <person name="Bonfante P."/>
            <person name="Ottonello S."/>
            <person name="Wincker P."/>
        </authorList>
    </citation>
    <scope>NUCLEOTIDE SEQUENCE [LARGE SCALE GENOMIC DNA]</scope>
    <source>
        <strain evidence="1 2">Mel28</strain>
    </source>
</reference>
<protein>
    <submittedName>
        <fullName evidence="1">(Perigord truffle) hypothetical protein</fullName>
    </submittedName>
</protein>
<proteinExistence type="predicted"/>
<name>D5GL30_TUBMM</name>
<dbReference type="EMBL" id="FN430344">
    <property type="protein sequence ID" value="CAZ85223.1"/>
    <property type="molecule type" value="Genomic_DNA"/>
</dbReference>
<accession>D5GL30</accession>
<gene>
    <name evidence="1" type="ORF">GSTUM_00009943001</name>
</gene>
<evidence type="ECO:0000313" key="2">
    <source>
        <dbReference type="Proteomes" id="UP000006911"/>
    </source>
</evidence>
<dbReference type="KEGG" id="tml:GSTUM_00009943001"/>
<dbReference type="Proteomes" id="UP000006911">
    <property type="component" value="Unassembled WGS sequence"/>
</dbReference>
<dbReference type="AlphaFoldDB" id="D5GL30"/>
<sequence length="349" mass="39341">MRKNDYSCLQDLRLAPICSKKSLRHLGETISRLRLRKLVVVGLATKMRPLLRLRHLVRSVKIGSHKPWVQDYTNFDFEGIPTCRGTLLSVENLRGLVLQDCTNANGLISKLGKQGESLGSLHSIIIEYIKGSQQVNPITAITTANEPPGERVEVEMGRANREIQLIDASIKNSIKTLKYLRLNVLRNTQWGGVGALGTTQTPTFFAVQDIAQLNTYQNLRQLSLCLCLLPSKISYVCRALPPGLELLELSYRNKGYQNREVVRELMLMTYALKRRAVNTMEGCFPLKCIITTELRPCLDGDYLHSRVWLVDGGSGRVFVYDGGLQDLYMDGQPFSKFVKIRMGIIEDVL</sequence>
<dbReference type="HOGENOM" id="CLU_794986_0_0_1"/>
<dbReference type="GeneID" id="9185817"/>
<dbReference type="InParanoid" id="D5GL30"/>
<evidence type="ECO:0000313" key="1">
    <source>
        <dbReference type="EMBL" id="CAZ85223.1"/>
    </source>
</evidence>
<keyword evidence="2" id="KW-1185">Reference proteome</keyword>
<dbReference type="RefSeq" id="XP_002841032.1">
    <property type="nucleotide sequence ID" value="XM_002840986.1"/>
</dbReference>